<gene>
    <name evidence="1" type="ORF">A3C19_01755</name>
</gene>
<sequence length="615" mass="70766">MTDHNELFIAYEPWHIEEACARAARGGKVVCLDFLVEQELKKKNISCISLRDVVDAETGEEAWWLLAQDIAREWYRLPAMKFFQYRDIRVGEVVEPIVAEAYLTKLLYYVRIYTALARAYPNARFSIPARPIEGALTDDCLISFEQRAVTDAARMTGLSFNILSKPAASHARPRLANVWKSLLVRVYGVIIGFLPHRGIKIYASEYWSHIGPVMEQMDDIELVLMESEELGHIPWRQLLAHRIRTRHPNDVIRRAEMDKAIKATDGFAEQWETAKKEVAEYLASVRGELDWSPVLEAFEYLITYAPRVIADIDALHRIMKEEKPDIVLQLASVGGRRHHFFLMARVAAQLKIPSLELQHSSAYIDPRVVYSRVETEYLATFGTDTDSWHERMGRARDRLIPVGSTRFDRYVGERARARGKGKQLLTQCGLDATRPVMLVAVPYSAPNLFHFDSYQLAKFFEAVQAVQNAVPDMQVLFKCRNYRFVGSTREYLKRLFRADYAVTGTEDIFALLCASDATVCGRSTIVHQAMLAHTPLILYGWKVFDTYDAQVYAHTLPFVRTTRELVDTATRIFADPLYREELLVRQERFLEGYSFDGRASERIVELIRRLTHRQI</sequence>
<dbReference type="Proteomes" id="UP000178532">
    <property type="component" value="Unassembled WGS sequence"/>
</dbReference>
<evidence type="ECO:0000313" key="2">
    <source>
        <dbReference type="Proteomes" id="UP000178532"/>
    </source>
</evidence>
<dbReference type="STRING" id="1798495.A3C19_01755"/>
<dbReference type="AlphaFoldDB" id="A0A1F6DJF7"/>
<protein>
    <submittedName>
        <fullName evidence="1">Uncharacterized protein</fullName>
    </submittedName>
</protein>
<dbReference type="SUPFAM" id="SSF53756">
    <property type="entry name" value="UDP-Glycosyltransferase/glycogen phosphorylase"/>
    <property type="match status" value="1"/>
</dbReference>
<dbReference type="EMBL" id="MFLI01000020">
    <property type="protein sequence ID" value="OGG61460.1"/>
    <property type="molecule type" value="Genomic_DNA"/>
</dbReference>
<accession>A0A1F6DJF7</accession>
<comment type="caution">
    <text evidence="1">The sequence shown here is derived from an EMBL/GenBank/DDBJ whole genome shotgun (WGS) entry which is preliminary data.</text>
</comment>
<name>A0A1F6DJF7_9BACT</name>
<organism evidence="1 2">
    <name type="scientific">Candidatus Kaiserbacteria bacterium RIFCSPHIGHO2_02_FULL_54_22</name>
    <dbReference type="NCBI Taxonomy" id="1798495"/>
    <lineage>
        <taxon>Bacteria</taxon>
        <taxon>Candidatus Kaiseribacteriota</taxon>
    </lineage>
</organism>
<reference evidence="1 2" key="1">
    <citation type="journal article" date="2016" name="Nat. Commun.">
        <title>Thousands of microbial genomes shed light on interconnected biogeochemical processes in an aquifer system.</title>
        <authorList>
            <person name="Anantharaman K."/>
            <person name="Brown C.T."/>
            <person name="Hug L.A."/>
            <person name="Sharon I."/>
            <person name="Castelle C.J."/>
            <person name="Probst A.J."/>
            <person name="Thomas B.C."/>
            <person name="Singh A."/>
            <person name="Wilkins M.J."/>
            <person name="Karaoz U."/>
            <person name="Brodie E.L."/>
            <person name="Williams K.H."/>
            <person name="Hubbard S.S."/>
            <person name="Banfield J.F."/>
        </authorList>
    </citation>
    <scope>NUCLEOTIDE SEQUENCE [LARGE SCALE GENOMIC DNA]</scope>
</reference>
<proteinExistence type="predicted"/>
<evidence type="ECO:0000313" key="1">
    <source>
        <dbReference type="EMBL" id="OGG61460.1"/>
    </source>
</evidence>